<feature type="compositionally biased region" description="Basic and acidic residues" evidence="1">
    <location>
        <begin position="45"/>
        <end position="57"/>
    </location>
</feature>
<feature type="region of interest" description="Disordered" evidence="1">
    <location>
        <begin position="41"/>
        <end position="61"/>
    </location>
</feature>
<reference evidence="6 7" key="1">
    <citation type="submission" date="2015-01" db="EMBL/GenBank/DDBJ databases">
        <title>Evolution of Trichinella species and genotypes.</title>
        <authorList>
            <person name="Korhonen P.K."/>
            <person name="Edoardo P."/>
            <person name="Giuseppe L.R."/>
            <person name="Gasser R.B."/>
        </authorList>
    </citation>
    <scope>NUCLEOTIDE SEQUENCE [LARGE SCALE GENOMIC DNA]</scope>
    <source>
        <strain evidence="3">ISS13</strain>
        <strain evidence="2">ISS141</strain>
        <strain evidence="5">ISS176</strain>
        <strain evidence="4">ISS588</strain>
    </source>
</reference>
<proteinExistence type="predicted"/>
<name>A0A0V1IBX0_TRIPS</name>
<evidence type="ECO:0000313" key="2">
    <source>
        <dbReference type="EMBL" id="KRX94005.1"/>
    </source>
</evidence>
<evidence type="ECO:0000313" key="4">
    <source>
        <dbReference type="EMBL" id="KRZ20344.1"/>
    </source>
</evidence>
<evidence type="ECO:0000313" key="6">
    <source>
        <dbReference type="Proteomes" id="UP000054632"/>
    </source>
</evidence>
<keyword evidence="7" id="KW-1185">Reference proteome</keyword>
<evidence type="ECO:0000313" key="3">
    <source>
        <dbReference type="EMBL" id="KRY66609.1"/>
    </source>
</evidence>
<dbReference type="AlphaFoldDB" id="A0A0V1IBX0"/>
<organism evidence="4 7">
    <name type="scientific">Trichinella pseudospiralis</name>
    <name type="common">Parasitic roundworm</name>
    <dbReference type="NCBI Taxonomy" id="6337"/>
    <lineage>
        <taxon>Eukaryota</taxon>
        <taxon>Metazoa</taxon>
        <taxon>Ecdysozoa</taxon>
        <taxon>Nematoda</taxon>
        <taxon>Enoplea</taxon>
        <taxon>Dorylaimia</taxon>
        <taxon>Trichinellida</taxon>
        <taxon>Trichinellidae</taxon>
        <taxon>Trichinella</taxon>
    </lineage>
</organism>
<comment type="caution">
    <text evidence="4">The sequence shown here is derived from an EMBL/GenBank/DDBJ whole genome shotgun (WGS) entry which is preliminary data.</text>
</comment>
<dbReference type="EMBL" id="JYDR01000163">
    <property type="protein sequence ID" value="KRY66609.1"/>
    <property type="molecule type" value="Genomic_DNA"/>
</dbReference>
<dbReference type="EMBL" id="JYDS01000243">
    <property type="protein sequence ID" value="KRZ20344.1"/>
    <property type="molecule type" value="Genomic_DNA"/>
</dbReference>
<dbReference type="EMBL" id="JYDU01000078">
    <property type="protein sequence ID" value="KRX94005.1"/>
    <property type="molecule type" value="Genomic_DNA"/>
</dbReference>
<protein>
    <submittedName>
        <fullName evidence="4">Uncharacterized protein</fullName>
    </submittedName>
</protein>
<evidence type="ECO:0000313" key="5">
    <source>
        <dbReference type="EMBL" id="KRZ37703.1"/>
    </source>
</evidence>
<dbReference type="Proteomes" id="UP000054632">
    <property type="component" value="Unassembled WGS sequence"/>
</dbReference>
<dbReference type="Proteomes" id="UP000054815">
    <property type="component" value="Unassembled WGS sequence"/>
</dbReference>
<dbReference type="EMBL" id="JYDV01000055">
    <property type="protein sequence ID" value="KRZ37703.1"/>
    <property type="molecule type" value="Genomic_DNA"/>
</dbReference>
<dbReference type="Proteomes" id="UP000054826">
    <property type="component" value="Unassembled WGS sequence"/>
</dbReference>
<gene>
    <name evidence="3" type="ORF">T4A_957</name>
    <name evidence="4" type="ORF">T4B_8439</name>
    <name evidence="5" type="ORF">T4C_10753</name>
    <name evidence="2" type="ORF">T4E_195</name>
</gene>
<sequence>MTLTGMRNDHAKIVRDSLVELDLTQLASVKIADPDKAQLSLSRTQADKRTGKADHIQPRTSQRSLAELQLAGNRARPRLLSKSIINYARSVRQAYSTFC</sequence>
<evidence type="ECO:0000256" key="1">
    <source>
        <dbReference type="SAM" id="MobiDB-lite"/>
    </source>
</evidence>
<accession>A0A0V1IBX0</accession>
<evidence type="ECO:0000313" key="7">
    <source>
        <dbReference type="Proteomes" id="UP000054805"/>
    </source>
</evidence>
<dbReference type="Proteomes" id="UP000054805">
    <property type="component" value="Unassembled WGS sequence"/>
</dbReference>